<comment type="caution">
    <text evidence="1">The sequence shown here is derived from an EMBL/GenBank/DDBJ whole genome shotgun (WGS) entry which is preliminary data.</text>
</comment>
<protein>
    <submittedName>
        <fullName evidence="1">Uncharacterized protein</fullName>
    </submittedName>
</protein>
<dbReference type="AlphaFoldDB" id="A0A0C2NIG1"/>
<keyword evidence="2" id="KW-1185">Reference proteome</keyword>
<evidence type="ECO:0000313" key="1">
    <source>
        <dbReference type="EMBL" id="KII73822.1"/>
    </source>
</evidence>
<evidence type="ECO:0000313" key="2">
    <source>
        <dbReference type="Proteomes" id="UP000031668"/>
    </source>
</evidence>
<sequence>MLHFLVANTQAMSVFSFQRSFTFLPTTTDGVSDIESASSVNSTIEDRKTSLFGFTILPSDDNKFVIVSAPGRKRDNETYGGDFFKCSVDDLENSCQSLLKELRSMKTSIYLY</sequence>
<name>A0A0C2NIG1_THEKT</name>
<dbReference type="InterPro" id="IPR028994">
    <property type="entry name" value="Integrin_alpha_N"/>
</dbReference>
<accession>A0A0C2NIG1</accession>
<dbReference type="EMBL" id="JWZT01000640">
    <property type="protein sequence ID" value="KII73822.1"/>
    <property type="molecule type" value="Genomic_DNA"/>
</dbReference>
<reference evidence="1 2" key="1">
    <citation type="journal article" date="2014" name="Genome Biol. Evol.">
        <title>The genome of the myxosporean Thelohanellus kitauei shows adaptations to nutrient acquisition within its fish host.</title>
        <authorList>
            <person name="Yang Y."/>
            <person name="Xiong J."/>
            <person name="Zhou Z."/>
            <person name="Huo F."/>
            <person name="Miao W."/>
            <person name="Ran C."/>
            <person name="Liu Y."/>
            <person name="Zhang J."/>
            <person name="Feng J."/>
            <person name="Wang M."/>
            <person name="Wang M."/>
            <person name="Wang L."/>
            <person name="Yao B."/>
        </authorList>
    </citation>
    <scope>NUCLEOTIDE SEQUENCE [LARGE SCALE GENOMIC DNA]</scope>
    <source>
        <strain evidence="1">Wuqing</strain>
    </source>
</reference>
<dbReference type="Gene3D" id="2.130.10.130">
    <property type="entry name" value="Integrin alpha, N-terminal"/>
    <property type="match status" value="1"/>
</dbReference>
<gene>
    <name evidence="1" type="ORF">RF11_08193</name>
</gene>
<proteinExistence type="predicted"/>
<organism evidence="1 2">
    <name type="scientific">Thelohanellus kitauei</name>
    <name type="common">Myxosporean</name>
    <dbReference type="NCBI Taxonomy" id="669202"/>
    <lineage>
        <taxon>Eukaryota</taxon>
        <taxon>Metazoa</taxon>
        <taxon>Cnidaria</taxon>
        <taxon>Myxozoa</taxon>
        <taxon>Myxosporea</taxon>
        <taxon>Bivalvulida</taxon>
        <taxon>Platysporina</taxon>
        <taxon>Myxobolidae</taxon>
        <taxon>Thelohanellus</taxon>
    </lineage>
</organism>
<dbReference type="Proteomes" id="UP000031668">
    <property type="component" value="Unassembled WGS sequence"/>
</dbReference>